<gene>
    <name evidence="2" type="ORF">E2C01_091917</name>
</gene>
<protein>
    <submittedName>
        <fullName evidence="2">Uncharacterized protein</fullName>
    </submittedName>
</protein>
<reference evidence="2 3" key="1">
    <citation type="submission" date="2019-05" db="EMBL/GenBank/DDBJ databases">
        <title>Another draft genome of Portunus trituberculatus and its Hox gene families provides insights of decapod evolution.</title>
        <authorList>
            <person name="Jeong J.-H."/>
            <person name="Song I."/>
            <person name="Kim S."/>
            <person name="Choi T."/>
            <person name="Kim D."/>
            <person name="Ryu S."/>
            <person name="Kim W."/>
        </authorList>
    </citation>
    <scope>NUCLEOTIDE SEQUENCE [LARGE SCALE GENOMIC DNA]</scope>
    <source>
        <tissue evidence="2">Muscle</tissue>
    </source>
</reference>
<accession>A0A5B7JU57</accession>
<sequence length="171" mass="19560">MITLSHSFLPSLLSNKCLYSTSNRVHRIKHPAPINTYLQEATTSSTNSPANNPEGQTENITPTGRRLKGMCVRRTLLESRLWKITVSQEQTSTRRRISRQVIRLISQHAHHAPHTTHPTSTQPTCTFCQVARPLRGRSVKGSASELRNLDLVFRNCYLEWMPYLPLDRDQD</sequence>
<dbReference type="Proteomes" id="UP000324222">
    <property type="component" value="Unassembled WGS sequence"/>
</dbReference>
<keyword evidence="3" id="KW-1185">Reference proteome</keyword>
<feature type="region of interest" description="Disordered" evidence="1">
    <location>
        <begin position="42"/>
        <end position="62"/>
    </location>
</feature>
<evidence type="ECO:0000256" key="1">
    <source>
        <dbReference type="SAM" id="MobiDB-lite"/>
    </source>
</evidence>
<organism evidence="2 3">
    <name type="scientific">Portunus trituberculatus</name>
    <name type="common">Swimming crab</name>
    <name type="synonym">Neptunus trituberculatus</name>
    <dbReference type="NCBI Taxonomy" id="210409"/>
    <lineage>
        <taxon>Eukaryota</taxon>
        <taxon>Metazoa</taxon>
        <taxon>Ecdysozoa</taxon>
        <taxon>Arthropoda</taxon>
        <taxon>Crustacea</taxon>
        <taxon>Multicrustacea</taxon>
        <taxon>Malacostraca</taxon>
        <taxon>Eumalacostraca</taxon>
        <taxon>Eucarida</taxon>
        <taxon>Decapoda</taxon>
        <taxon>Pleocyemata</taxon>
        <taxon>Brachyura</taxon>
        <taxon>Eubrachyura</taxon>
        <taxon>Portunoidea</taxon>
        <taxon>Portunidae</taxon>
        <taxon>Portuninae</taxon>
        <taxon>Portunus</taxon>
    </lineage>
</organism>
<name>A0A5B7JU57_PORTR</name>
<evidence type="ECO:0000313" key="2">
    <source>
        <dbReference type="EMBL" id="MPC96647.1"/>
    </source>
</evidence>
<dbReference type="AlphaFoldDB" id="A0A5B7JU57"/>
<proteinExistence type="predicted"/>
<dbReference type="EMBL" id="VSRR010106802">
    <property type="protein sequence ID" value="MPC96647.1"/>
    <property type="molecule type" value="Genomic_DNA"/>
</dbReference>
<evidence type="ECO:0000313" key="3">
    <source>
        <dbReference type="Proteomes" id="UP000324222"/>
    </source>
</evidence>
<comment type="caution">
    <text evidence="2">The sequence shown here is derived from an EMBL/GenBank/DDBJ whole genome shotgun (WGS) entry which is preliminary data.</text>
</comment>